<protein>
    <submittedName>
        <fullName evidence="1">YbhB/YbcL family Raf kinase inhibitor-like protein</fullName>
    </submittedName>
</protein>
<dbReference type="Pfam" id="PF01161">
    <property type="entry name" value="PBP"/>
    <property type="match status" value="1"/>
</dbReference>
<reference evidence="1 2" key="1">
    <citation type="submission" date="2019-08" db="EMBL/GenBank/DDBJ databases">
        <title>In-depth cultivation of the pig gut microbiome towards novel bacterial diversity and tailored functional studies.</title>
        <authorList>
            <person name="Wylensek D."/>
            <person name="Hitch T.C.A."/>
            <person name="Clavel T."/>
        </authorList>
    </citation>
    <scope>NUCLEOTIDE SEQUENCE [LARGE SCALE GENOMIC DNA]</scope>
    <source>
        <strain evidence="1 2">Bifido-178-WT-2B</strain>
    </source>
</reference>
<sequence>MEIKLHLENGFLPDKYAKRATVKEAGSAVISFPFELSGLPEGTKYLAWSLVDYDSIPVCGFAWIHWVVSDVPVTSEIPEDFSRTYAGPQGYNSTVSKLLNAPAAVHAGYIGPTPPDKDHDYTLRVYALSDKLNLSAPYYYNDFLKALKGKILAESRYDIPARA</sequence>
<proteinExistence type="predicted"/>
<dbReference type="RefSeq" id="WP_154546871.1">
    <property type="nucleotide sequence ID" value="NZ_VUMX01000001.1"/>
</dbReference>
<name>A0A6A8M936_9LACO</name>
<dbReference type="SUPFAM" id="SSF49777">
    <property type="entry name" value="PEBP-like"/>
    <property type="match status" value="1"/>
</dbReference>
<keyword evidence="2" id="KW-1185">Reference proteome</keyword>
<dbReference type="InterPro" id="IPR005247">
    <property type="entry name" value="YbhB_YbcL/LppC-like"/>
</dbReference>
<dbReference type="OrthoDB" id="9797506at2"/>
<dbReference type="NCBIfam" id="TIGR00481">
    <property type="entry name" value="YbhB/YbcL family Raf kinase inhibitor-like protein"/>
    <property type="match status" value="1"/>
</dbReference>
<gene>
    <name evidence="1" type="ORF">FYJ62_00745</name>
</gene>
<evidence type="ECO:0000313" key="2">
    <source>
        <dbReference type="Proteomes" id="UP000438120"/>
    </source>
</evidence>
<dbReference type="Proteomes" id="UP000438120">
    <property type="component" value="Unassembled WGS sequence"/>
</dbReference>
<evidence type="ECO:0000313" key="1">
    <source>
        <dbReference type="EMBL" id="MST86215.1"/>
    </source>
</evidence>
<dbReference type="AlphaFoldDB" id="A0A6A8M936"/>
<dbReference type="EMBL" id="VUMX01000001">
    <property type="protein sequence ID" value="MST86215.1"/>
    <property type="molecule type" value="Genomic_DNA"/>
</dbReference>
<comment type="caution">
    <text evidence="1">The sequence shown here is derived from an EMBL/GenBank/DDBJ whole genome shotgun (WGS) entry which is preliminary data.</text>
</comment>
<accession>A0A6A8M936</accession>
<dbReference type="Gene3D" id="3.90.280.10">
    <property type="entry name" value="PEBP-like"/>
    <property type="match status" value="1"/>
</dbReference>
<organism evidence="1 2">
    <name type="scientific">Lactobacillus porci</name>
    <dbReference type="NCBI Taxonomy" id="2012477"/>
    <lineage>
        <taxon>Bacteria</taxon>
        <taxon>Bacillati</taxon>
        <taxon>Bacillota</taxon>
        <taxon>Bacilli</taxon>
        <taxon>Lactobacillales</taxon>
        <taxon>Lactobacillaceae</taxon>
        <taxon>Lactobacillus</taxon>
    </lineage>
</organism>
<dbReference type="InterPro" id="IPR008914">
    <property type="entry name" value="PEBP"/>
</dbReference>
<dbReference type="CDD" id="cd00865">
    <property type="entry name" value="PEBP_bact_arch"/>
    <property type="match status" value="1"/>
</dbReference>
<dbReference type="InterPro" id="IPR036610">
    <property type="entry name" value="PEBP-like_sf"/>
</dbReference>